<keyword evidence="2" id="KW-1185">Reference proteome</keyword>
<comment type="caution">
    <text evidence="1">The sequence shown here is derived from an EMBL/GenBank/DDBJ whole genome shotgun (WGS) entry which is preliminary data.</text>
</comment>
<evidence type="ECO:0000313" key="2">
    <source>
        <dbReference type="Proteomes" id="UP001271007"/>
    </source>
</evidence>
<proteinExistence type="predicted"/>
<gene>
    <name evidence="1" type="ORF">LTR09_011977</name>
</gene>
<dbReference type="AlphaFoldDB" id="A0AAJ0D5P6"/>
<protein>
    <submittedName>
        <fullName evidence="1">Uncharacterized protein</fullName>
    </submittedName>
</protein>
<dbReference type="EMBL" id="JAWDJX010000087">
    <property type="protein sequence ID" value="KAK3046567.1"/>
    <property type="molecule type" value="Genomic_DNA"/>
</dbReference>
<dbReference type="Proteomes" id="UP001271007">
    <property type="component" value="Unassembled WGS sequence"/>
</dbReference>
<reference evidence="1" key="1">
    <citation type="submission" date="2023-04" db="EMBL/GenBank/DDBJ databases">
        <title>Black Yeasts Isolated from many extreme environments.</title>
        <authorList>
            <person name="Coleine C."/>
            <person name="Stajich J.E."/>
            <person name="Selbmann L."/>
        </authorList>
    </citation>
    <scope>NUCLEOTIDE SEQUENCE</scope>
    <source>
        <strain evidence="1">CCFEE 5312</strain>
    </source>
</reference>
<evidence type="ECO:0000313" key="1">
    <source>
        <dbReference type="EMBL" id="KAK3046567.1"/>
    </source>
</evidence>
<organism evidence="1 2">
    <name type="scientific">Extremus antarcticus</name>
    <dbReference type="NCBI Taxonomy" id="702011"/>
    <lineage>
        <taxon>Eukaryota</taxon>
        <taxon>Fungi</taxon>
        <taxon>Dikarya</taxon>
        <taxon>Ascomycota</taxon>
        <taxon>Pezizomycotina</taxon>
        <taxon>Dothideomycetes</taxon>
        <taxon>Dothideomycetidae</taxon>
        <taxon>Mycosphaerellales</taxon>
        <taxon>Extremaceae</taxon>
        <taxon>Extremus</taxon>
    </lineage>
</organism>
<accession>A0AAJ0D5P6</accession>
<name>A0AAJ0D5P6_9PEZI</name>
<sequence length="231" mass="26087">MDETCHFLRLPAEIRNHIYSEVDDVRPDLPFFLELSGTTFALDDDFDRVRIPQTRLLAVCKQIRDEVLPIFYGSALWTIDNCGGEVEESIVGPGAATELLWCIRRVVGEFQVVDLNDHRPENVQGQAKATGGLTLTYPDSCCCRKSHIPHCGCVFEQRAREADAGTVGSPDDPPVVRFFKSWAASPSDDEREKMLRSPYKKCEKCGQPETPMWLKQDECGTDTTSRRRVMT</sequence>